<gene>
    <name evidence="1" type="ORF">Syun_019040</name>
</gene>
<evidence type="ECO:0000313" key="2">
    <source>
        <dbReference type="Proteomes" id="UP001420932"/>
    </source>
</evidence>
<keyword evidence="2" id="KW-1185">Reference proteome</keyword>
<proteinExistence type="predicted"/>
<dbReference type="AlphaFoldDB" id="A0AAP0ITC9"/>
<dbReference type="Proteomes" id="UP001420932">
    <property type="component" value="Unassembled WGS sequence"/>
</dbReference>
<dbReference type="EMBL" id="JBBNAF010000008">
    <property type="protein sequence ID" value="KAK9121423.1"/>
    <property type="molecule type" value="Genomic_DNA"/>
</dbReference>
<evidence type="ECO:0000313" key="1">
    <source>
        <dbReference type="EMBL" id="KAK9121423.1"/>
    </source>
</evidence>
<comment type="caution">
    <text evidence="1">The sequence shown here is derived from an EMBL/GenBank/DDBJ whole genome shotgun (WGS) entry which is preliminary data.</text>
</comment>
<sequence length="144" mass="16411">MGGADLRRDVGLGLVDRERGEVRSFNAAADLRRMSSVSLLGDFNFTHSCCGNTMVFENATFSQVETLFQVQRSHTNSQHSKQDSKSKEKCVVINEHKGNYKRGAQVVQINEYGCHRVKVIELQQSWADLGPRKRQHLLNIDYRE</sequence>
<name>A0AAP0ITC9_9MAGN</name>
<accession>A0AAP0ITC9</accession>
<organism evidence="1 2">
    <name type="scientific">Stephania yunnanensis</name>
    <dbReference type="NCBI Taxonomy" id="152371"/>
    <lineage>
        <taxon>Eukaryota</taxon>
        <taxon>Viridiplantae</taxon>
        <taxon>Streptophyta</taxon>
        <taxon>Embryophyta</taxon>
        <taxon>Tracheophyta</taxon>
        <taxon>Spermatophyta</taxon>
        <taxon>Magnoliopsida</taxon>
        <taxon>Ranunculales</taxon>
        <taxon>Menispermaceae</taxon>
        <taxon>Menispermoideae</taxon>
        <taxon>Cissampelideae</taxon>
        <taxon>Stephania</taxon>
    </lineage>
</organism>
<protein>
    <submittedName>
        <fullName evidence="1">Uncharacterized protein</fullName>
    </submittedName>
</protein>
<reference evidence="1 2" key="1">
    <citation type="submission" date="2024-01" db="EMBL/GenBank/DDBJ databases">
        <title>Genome assemblies of Stephania.</title>
        <authorList>
            <person name="Yang L."/>
        </authorList>
    </citation>
    <scope>NUCLEOTIDE SEQUENCE [LARGE SCALE GENOMIC DNA]</scope>
    <source>
        <strain evidence="1">YNDBR</strain>
        <tissue evidence="1">Leaf</tissue>
    </source>
</reference>